<dbReference type="AlphaFoldDB" id="A0A9Q0IYF6"/>
<sequence>MEITSLFFFLVPLFFPLHLSPTTSAASFAAPYSSHCHDYESSALWLFKESFTIDTSASSHPEASPKVESWHLQEGGGGDCCSWDGVECDNITGHVIGLDLRSSGLSGYIDSHNSLFQLIHLQYLNLADNDFLESPIPSGLGHLSKLTHLNLSFSGFSGQIPSNISDLIHLLSLDLSENDNLILKNSDFNTLVKNLVSLEVLHLDYVDISSEVPHIFANSPSLTSLSLVSCRLRGEFPTGILQLPTLEVLYLDDNENLRAATFFRKS</sequence>
<evidence type="ECO:0000256" key="10">
    <source>
        <dbReference type="SAM" id="SignalP"/>
    </source>
</evidence>
<evidence type="ECO:0000256" key="7">
    <source>
        <dbReference type="ARBA" id="ARBA00023136"/>
    </source>
</evidence>
<reference evidence="12" key="1">
    <citation type="submission" date="2022-02" db="EMBL/GenBank/DDBJ databases">
        <authorList>
            <person name="Henning P.M."/>
            <person name="McCubbin A.G."/>
            <person name="Shore J.S."/>
        </authorList>
    </citation>
    <scope>NUCLEOTIDE SEQUENCE</scope>
    <source>
        <strain evidence="12">F60SS</strain>
        <tissue evidence="12">Leaves</tissue>
    </source>
</reference>
<dbReference type="OrthoDB" id="676979at2759"/>
<feature type="domain" description="Leucine-rich repeat-containing N-terminal plant-type" evidence="11">
    <location>
        <begin position="38"/>
        <end position="89"/>
    </location>
</feature>
<proteinExistence type="predicted"/>
<dbReference type="InterPro" id="IPR046956">
    <property type="entry name" value="RLP23-like"/>
</dbReference>
<accession>A0A9Q0IYF6</accession>
<evidence type="ECO:0000256" key="3">
    <source>
        <dbReference type="ARBA" id="ARBA00022692"/>
    </source>
</evidence>
<dbReference type="PANTHER" id="PTHR48061:SF12">
    <property type="entry name" value="DISEASE RESISTANCE LIKE PROTEIN"/>
    <property type="match status" value="1"/>
</dbReference>
<dbReference type="GO" id="GO:0016020">
    <property type="term" value="C:membrane"/>
    <property type="evidence" value="ECO:0007669"/>
    <property type="project" value="UniProtKB-SubCell"/>
</dbReference>
<comment type="subcellular location">
    <subcellularLocation>
        <location evidence="1">Membrane</location>
        <topology evidence="1">Single-pass type I membrane protein</topology>
    </subcellularLocation>
</comment>
<keyword evidence="8" id="KW-0675">Receptor</keyword>
<evidence type="ECO:0000313" key="13">
    <source>
        <dbReference type="Proteomes" id="UP001141552"/>
    </source>
</evidence>
<organism evidence="12 13">
    <name type="scientific">Turnera subulata</name>
    <dbReference type="NCBI Taxonomy" id="218843"/>
    <lineage>
        <taxon>Eukaryota</taxon>
        <taxon>Viridiplantae</taxon>
        <taxon>Streptophyta</taxon>
        <taxon>Embryophyta</taxon>
        <taxon>Tracheophyta</taxon>
        <taxon>Spermatophyta</taxon>
        <taxon>Magnoliopsida</taxon>
        <taxon>eudicotyledons</taxon>
        <taxon>Gunneridae</taxon>
        <taxon>Pentapetalae</taxon>
        <taxon>rosids</taxon>
        <taxon>fabids</taxon>
        <taxon>Malpighiales</taxon>
        <taxon>Passifloraceae</taxon>
        <taxon>Turnera</taxon>
    </lineage>
</organism>
<reference evidence="12" key="2">
    <citation type="journal article" date="2023" name="Plants (Basel)">
        <title>Annotation of the Turnera subulata (Passifloraceae) Draft Genome Reveals the S-Locus Evolved after the Divergence of Turneroideae from Passifloroideae in a Stepwise Manner.</title>
        <authorList>
            <person name="Henning P.M."/>
            <person name="Roalson E.H."/>
            <person name="Mir W."/>
            <person name="McCubbin A.G."/>
            <person name="Shore J.S."/>
        </authorList>
    </citation>
    <scope>NUCLEOTIDE SEQUENCE</scope>
    <source>
        <strain evidence="12">F60SS</strain>
    </source>
</reference>
<keyword evidence="9" id="KW-0325">Glycoprotein</keyword>
<dbReference type="Proteomes" id="UP001141552">
    <property type="component" value="Unassembled WGS sequence"/>
</dbReference>
<comment type="caution">
    <text evidence="12">The sequence shown here is derived from an EMBL/GenBank/DDBJ whole genome shotgun (WGS) entry which is preliminary data.</text>
</comment>
<dbReference type="SUPFAM" id="SSF52058">
    <property type="entry name" value="L domain-like"/>
    <property type="match status" value="1"/>
</dbReference>
<dbReference type="EMBL" id="JAKUCV010007510">
    <property type="protein sequence ID" value="KAJ4823141.1"/>
    <property type="molecule type" value="Genomic_DNA"/>
</dbReference>
<dbReference type="Gene3D" id="3.80.10.10">
    <property type="entry name" value="Ribonuclease Inhibitor"/>
    <property type="match status" value="1"/>
</dbReference>
<keyword evidence="5" id="KW-0677">Repeat</keyword>
<gene>
    <name evidence="12" type="ORF">Tsubulata_039131</name>
</gene>
<keyword evidence="13" id="KW-1185">Reference proteome</keyword>
<dbReference type="InterPro" id="IPR001611">
    <property type="entry name" value="Leu-rich_rpt"/>
</dbReference>
<feature type="signal peptide" evidence="10">
    <location>
        <begin position="1"/>
        <end position="25"/>
    </location>
</feature>
<dbReference type="InterPro" id="IPR032675">
    <property type="entry name" value="LRR_dom_sf"/>
</dbReference>
<keyword evidence="2" id="KW-0433">Leucine-rich repeat</keyword>
<dbReference type="PANTHER" id="PTHR48061">
    <property type="entry name" value="LEUCINE-RICH REPEAT RECEPTOR PROTEIN KINASE EMS1-LIKE-RELATED"/>
    <property type="match status" value="1"/>
</dbReference>
<name>A0A9Q0IYF6_9ROSI</name>
<evidence type="ECO:0000256" key="8">
    <source>
        <dbReference type="ARBA" id="ARBA00023170"/>
    </source>
</evidence>
<feature type="chain" id="PRO_5040234696" description="Leucine-rich repeat-containing N-terminal plant-type domain-containing protein" evidence="10">
    <location>
        <begin position="26"/>
        <end position="266"/>
    </location>
</feature>
<evidence type="ECO:0000256" key="2">
    <source>
        <dbReference type="ARBA" id="ARBA00022614"/>
    </source>
</evidence>
<evidence type="ECO:0000259" key="11">
    <source>
        <dbReference type="Pfam" id="PF08263"/>
    </source>
</evidence>
<keyword evidence="6" id="KW-1133">Transmembrane helix</keyword>
<protein>
    <recommendedName>
        <fullName evidence="11">Leucine-rich repeat-containing N-terminal plant-type domain-containing protein</fullName>
    </recommendedName>
</protein>
<dbReference type="InterPro" id="IPR013210">
    <property type="entry name" value="LRR_N_plant-typ"/>
</dbReference>
<evidence type="ECO:0000256" key="9">
    <source>
        <dbReference type="ARBA" id="ARBA00023180"/>
    </source>
</evidence>
<evidence type="ECO:0000313" key="12">
    <source>
        <dbReference type="EMBL" id="KAJ4823141.1"/>
    </source>
</evidence>
<dbReference type="Pfam" id="PF00560">
    <property type="entry name" value="LRR_1"/>
    <property type="match status" value="2"/>
</dbReference>
<dbReference type="Pfam" id="PF08263">
    <property type="entry name" value="LRRNT_2"/>
    <property type="match status" value="1"/>
</dbReference>
<keyword evidence="3" id="KW-0812">Transmembrane</keyword>
<keyword evidence="7" id="KW-0472">Membrane</keyword>
<keyword evidence="4 10" id="KW-0732">Signal</keyword>
<evidence type="ECO:0000256" key="1">
    <source>
        <dbReference type="ARBA" id="ARBA00004479"/>
    </source>
</evidence>
<evidence type="ECO:0000256" key="4">
    <source>
        <dbReference type="ARBA" id="ARBA00022729"/>
    </source>
</evidence>
<evidence type="ECO:0000256" key="6">
    <source>
        <dbReference type="ARBA" id="ARBA00022989"/>
    </source>
</evidence>
<evidence type="ECO:0000256" key="5">
    <source>
        <dbReference type="ARBA" id="ARBA00022737"/>
    </source>
</evidence>